<evidence type="ECO:0000256" key="5">
    <source>
        <dbReference type="PROSITE-ProRule" id="PRU10007"/>
    </source>
</evidence>
<feature type="domain" description="Aldehyde dehydrogenase" evidence="7">
    <location>
        <begin position="35"/>
        <end position="445"/>
    </location>
</feature>
<dbReference type="PIRSF" id="PIRSF036492">
    <property type="entry name" value="ALDH"/>
    <property type="match status" value="1"/>
</dbReference>
<proteinExistence type="inferred from homology"/>
<reference evidence="8 9" key="1">
    <citation type="submission" date="2022-11" db="EMBL/GenBank/DDBJ databases">
        <title>Spartinivicinus poritis sp. nov., isolated from scleractinian coral Porites lutea.</title>
        <authorList>
            <person name="Zhang G."/>
            <person name="Cai L."/>
            <person name="Wei Q."/>
        </authorList>
    </citation>
    <scope>NUCLEOTIDE SEQUENCE [LARGE SCALE GENOMIC DNA]</scope>
    <source>
        <strain evidence="8 9">A2-2</strain>
    </source>
</reference>
<keyword evidence="9" id="KW-1185">Reference proteome</keyword>
<gene>
    <name evidence="8" type="ORF">ORQ98_16500</name>
</gene>
<evidence type="ECO:0000256" key="3">
    <source>
        <dbReference type="ARBA" id="ARBA00023027"/>
    </source>
</evidence>
<dbReference type="PANTHER" id="PTHR43570:SF20">
    <property type="entry name" value="ALDEHYDE DEHYDROGENASE ALDX-RELATED"/>
    <property type="match status" value="1"/>
</dbReference>
<evidence type="ECO:0000256" key="6">
    <source>
        <dbReference type="RuleBase" id="RU003345"/>
    </source>
</evidence>
<comment type="caution">
    <text evidence="8">The sequence shown here is derived from an EMBL/GenBank/DDBJ whole genome shotgun (WGS) entry which is preliminary data.</text>
</comment>
<dbReference type="RefSeq" id="WP_274689894.1">
    <property type="nucleotide sequence ID" value="NZ_JAPMOU010000022.1"/>
</dbReference>
<dbReference type="PROSITE" id="PS00070">
    <property type="entry name" value="ALDEHYDE_DEHYDR_CYS"/>
    <property type="match status" value="1"/>
</dbReference>
<name>A0ABT5UB10_9GAMM</name>
<comment type="similarity">
    <text evidence="1 4 6">Belongs to the aldehyde dehydrogenase family.</text>
</comment>
<dbReference type="InterPro" id="IPR016163">
    <property type="entry name" value="Ald_DH_C"/>
</dbReference>
<dbReference type="InterPro" id="IPR016162">
    <property type="entry name" value="Ald_DH_N"/>
</dbReference>
<evidence type="ECO:0000259" key="7">
    <source>
        <dbReference type="Pfam" id="PF00171"/>
    </source>
</evidence>
<dbReference type="Pfam" id="PF00171">
    <property type="entry name" value="Aldedh"/>
    <property type="match status" value="1"/>
</dbReference>
<feature type="active site" evidence="5">
    <location>
        <position position="224"/>
    </location>
</feature>
<dbReference type="Gene3D" id="3.40.605.10">
    <property type="entry name" value="Aldehyde Dehydrogenase, Chain A, domain 1"/>
    <property type="match status" value="1"/>
</dbReference>
<dbReference type="SUPFAM" id="SSF53720">
    <property type="entry name" value="ALDH-like"/>
    <property type="match status" value="1"/>
</dbReference>
<keyword evidence="3" id="KW-0520">NAD</keyword>
<evidence type="ECO:0000256" key="4">
    <source>
        <dbReference type="PIRNR" id="PIRNR036492"/>
    </source>
</evidence>
<evidence type="ECO:0000313" key="8">
    <source>
        <dbReference type="EMBL" id="MDE1463555.1"/>
    </source>
</evidence>
<dbReference type="InterPro" id="IPR016160">
    <property type="entry name" value="Ald_DH_CS_CYS"/>
</dbReference>
<dbReference type="PROSITE" id="PS00687">
    <property type="entry name" value="ALDEHYDE_DEHYDR_GLU"/>
    <property type="match status" value="1"/>
</dbReference>
<evidence type="ECO:0000256" key="2">
    <source>
        <dbReference type="ARBA" id="ARBA00023002"/>
    </source>
</evidence>
<organism evidence="8 9">
    <name type="scientific">Spartinivicinus poritis</name>
    <dbReference type="NCBI Taxonomy" id="2994640"/>
    <lineage>
        <taxon>Bacteria</taxon>
        <taxon>Pseudomonadati</taxon>
        <taxon>Pseudomonadota</taxon>
        <taxon>Gammaproteobacteria</taxon>
        <taxon>Oceanospirillales</taxon>
        <taxon>Zooshikellaceae</taxon>
        <taxon>Spartinivicinus</taxon>
    </lineage>
</organism>
<dbReference type="InterPro" id="IPR016161">
    <property type="entry name" value="Ald_DH/histidinol_DH"/>
</dbReference>
<sequence length="476" mass="52472">MAIPAAQMSSTTELNPLLDQLRVLQDGFRKQPMPTALERIEWLAKLKQVLLGAQDQLIAALNEDFGNRATPETMLGEIMPSVQGINYAMKRIKRWMKPSKRHVGVQLQPAKAKVIYQPLGVVGIIVPWNYPIYLAMGPLTTALAAGNRAYLKFSEYTPKTSALLAELLTNNFPDDLVAVATGDAQVGISFSKLPFDHLLFTGSTQVGHAVMAAAAENLTPVTLELGGKSPVIIDQDFPIAEAAERICFGKAFNAGQTCVAPDYILLPTSQENDFINAFKACFSKMYSSNQQHYSCIINERQYQRLQGWLADATQQGATVHKIESVAEDAEQGHMTMHLVANTKPGMKLRQQEIFGPILPIVGYENLDEAIELVNSGPRPLALYYFGLDESQQEKVLTHTHSGGVCINDTMMHVAVDDLPFGGVGHSGMGQYHGYEGFLTFSKAKPVFSKGKFNGAKLVYPPYKQAILKLLYRFFVR</sequence>
<evidence type="ECO:0000313" key="9">
    <source>
        <dbReference type="Proteomes" id="UP001528823"/>
    </source>
</evidence>
<dbReference type="Gene3D" id="3.40.309.10">
    <property type="entry name" value="Aldehyde Dehydrogenase, Chain A, domain 2"/>
    <property type="match status" value="1"/>
</dbReference>
<dbReference type="InterPro" id="IPR012394">
    <property type="entry name" value="Aldehyde_DH_NAD(P)"/>
</dbReference>
<dbReference type="Proteomes" id="UP001528823">
    <property type="component" value="Unassembled WGS sequence"/>
</dbReference>
<evidence type="ECO:0000256" key="1">
    <source>
        <dbReference type="ARBA" id="ARBA00009986"/>
    </source>
</evidence>
<keyword evidence="2 4" id="KW-0560">Oxidoreductase</keyword>
<dbReference type="InterPro" id="IPR015590">
    <property type="entry name" value="Aldehyde_DH_dom"/>
</dbReference>
<dbReference type="CDD" id="cd07133">
    <property type="entry name" value="ALDH_CALDH_CalB"/>
    <property type="match status" value="1"/>
</dbReference>
<protein>
    <recommendedName>
        <fullName evidence="4">Aldehyde dehydrogenase</fullName>
    </recommendedName>
</protein>
<dbReference type="InterPro" id="IPR029510">
    <property type="entry name" value="Ald_DH_CS_GLU"/>
</dbReference>
<dbReference type="EMBL" id="JAPMOU010000022">
    <property type="protein sequence ID" value="MDE1463555.1"/>
    <property type="molecule type" value="Genomic_DNA"/>
</dbReference>
<dbReference type="PANTHER" id="PTHR43570">
    <property type="entry name" value="ALDEHYDE DEHYDROGENASE"/>
    <property type="match status" value="1"/>
</dbReference>
<accession>A0ABT5UB10</accession>